<dbReference type="Proteomes" id="UP000030745">
    <property type="component" value="Unassembled WGS sequence"/>
</dbReference>
<keyword evidence="2" id="KW-0539">Nucleus</keyword>
<proteinExistence type="predicted"/>
<evidence type="ECO:0000256" key="1">
    <source>
        <dbReference type="ARBA" id="ARBA00004123"/>
    </source>
</evidence>
<dbReference type="Gene3D" id="3.30.70.330">
    <property type="match status" value="1"/>
</dbReference>
<dbReference type="GeneID" id="24130566"/>
<comment type="subcellular location">
    <subcellularLocation>
        <location evidence="1">Nucleus</location>
    </subcellularLocation>
</comment>
<dbReference type="GO" id="GO:0045727">
    <property type="term" value="P:positive regulation of translation"/>
    <property type="evidence" value="ECO:0007669"/>
    <property type="project" value="TreeGrafter"/>
</dbReference>
<dbReference type="PANTHER" id="PTHR13112">
    <property type="entry name" value="UPF3 REGULATOR OF NONSENSE TRANSCRIPTS-LIKE PROTEIN"/>
    <property type="match status" value="1"/>
</dbReference>
<dbReference type="InterPro" id="IPR005120">
    <property type="entry name" value="UPF3_dom"/>
</dbReference>
<accession>A0A067CHI8</accession>
<keyword evidence="5" id="KW-1185">Reference proteome</keyword>
<dbReference type="STRING" id="695850.A0A067CHI8"/>
<dbReference type="AlphaFoldDB" id="A0A067CHI8"/>
<dbReference type="PANTHER" id="PTHR13112:SF0">
    <property type="entry name" value="FI21285P1"/>
    <property type="match status" value="1"/>
</dbReference>
<sequence length="180" mass="20012">MRWKKLIVRNLPFDATRAEAVGLCGLTEVQAACPAFYRFEAGKPTKNGMPAMPARLYLQFRKDPDELLKVLAALNGKAVESSSGVAAVLEAAVAPNQKLPREKRRRDNKVNTYERDPEFVVFLEELENPTVPEPMVGDGDDAEAKPVPALVKFLNERRSKAKVLIPHDAQDIHPHTWGVS</sequence>
<evidence type="ECO:0000256" key="2">
    <source>
        <dbReference type="ARBA" id="ARBA00023242"/>
    </source>
</evidence>
<name>A0A067CHI8_SAPPC</name>
<dbReference type="InterPro" id="IPR012677">
    <property type="entry name" value="Nucleotide-bd_a/b_plait_sf"/>
</dbReference>
<dbReference type="GO" id="GO:0005730">
    <property type="term" value="C:nucleolus"/>
    <property type="evidence" value="ECO:0007669"/>
    <property type="project" value="TreeGrafter"/>
</dbReference>
<dbReference type="GO" id="GO:0005737">
    <property type="term" value="C:cytoplasm"/>
    <property type="evidence" value="ECO:0007669"/>
    <property type="project" value="TreeGrafter"/>
</dbReference>
<reference evidence="4 5" key="1">
    <citation type="journal article" date="2013" name="PLoS Genet.">
        <title>Distinctive expansion of potential virulence genes in the genome of the oomycete fish pathogen Saprolegnia parasitica.</title>
        <authorList>
            <person name="Jiang R.H."/>
            <person name="de Bruijn I."/>
            <person name="Haas B.J."/>
            <person name="Belmonte R."/>
            <person name="Lobach L."/>
            <person name="Christie J."/>
            <person name="van den Ackerveken G."/>
            <person name="Bottin A."/>
            <person name="Bulone V."/>
            <person name="Diaz-Moreno S.M."/>
            <person name="Dumas B."/>
            <person name="Fan L."/>
            <person name="Gaulin E."/>
            <person name="Govers F."/>
            <person name="Grenville-Briggs L.J."/>
            <person name="Horner N.R."/>
            <person name="Levin J.Z."/>
            <person name="Mammella M."/>
            <person name="Meijer H.J."/>
            <person name="Morris P."/>
            <person name="Nusbaum C."/>
            <person name="Oome S."/>
            <person name="Phillips A.J."/>
            <person name="van Rooyen D."/>
            <person name="Rzeszutek E."/>
            <person name="Saraiva M."/>
            <person name="Secombes C.J."/>
            <person name="Seidl M.F."/>
            <person name="Snel B."/>
            <person name="Stassen J.H."/>
            <person name="Sykes S."/>
            <person name="Tripathy S."/>
            <person name="van den Berg H."/>
            <person name="Vega-Arreguin J.C."/>
            <person name="Wawra S."/>
            <person name="Young S.K."/>
            <person name="Zeng Q."/>
            <person name="Dieguez-Uribeondo J."/>
            <person name="Russ C."/>
            <person name="Tyler B.M."/>
            <person name="van West P."/>
        </authorList>
    </citation>
    <scope>NUCLEOTIDE SEQUENCE [LARGE SCALE GENOMIC DNA]</scope>
    <source>
        <strain evidence="4 5">CBS 223.65</strain>
    </source>
</reference>
<dbReference type="VEuPathDB" id="FungiDB:SPRG_08338"/>
<dbReference type="GO" id="GO:0003729">
    <property type="term" value="F:mRNA binding"/>
    <property type="evidence" value="ECO:0007669"/>
    <property type="project" value="TreeGrafter"/>
</dbReference>
<feature type="domain" description="UPF3" evidence="3">
    <location>
        <begin position="5"/>
        <end position="138"/>
    </location>
</feature>
<dbReference type="GO" id="GO:0000184">
    <property type="term" value="P:nuclear-transcribed mRNA catabolic process, nonsense-mediated decay"/>
    <property type="evidence" value="ECO:0007669"/>
    <property type="project" value="InterPro"/>
</dbReference>
<dbReference type="KEGG" id="spar:SPRG_08338"/>
<organism evidence="4 5">
    <name type="scientific">Saprolegnia parasitica (strain CBS 223.65)</name>
    <dbReference type="NCBI Taxonomy" id="695850"/>
    <lineage>
        <taxon>Eukaryota</taxon>
        <taxon>Sar</taxon>
        <taxon>Stramenopiles</taxon>
        <taxon>Oomycota</taxon>
        <taxon>Saprolegniomycetes</taxon>
        <taxon>Saprolegniales</taxon>
        <taxon>Saprolegniaceae</taxon>
        <taxon>Saprolegnia</taxon>
    </lineage>
</organism>
<evidence type="ECO:0000313" key="4">
    <source>
        <dbReference type="EMBL" id="KDO26262.1"/>
    </source>
</evidence>
<dbReference type="Pfam" id="PF03467">
    <property type="entry name" value="Smg4_UPF3"/>
    <property type="match status" value="1"/>
</dbReference>
<dbReference type="EMBL" id="KK583225">
    <property type="protein sequence ID" value="KDO26262.1"/>
    <property type="molecule type" value="Genomic_DNA"/>
</dbReference>
<evidence type="ECO:0000259" key="3">
    <source>
        <dbReference type="Pfam" id="PF03467"/>
    </source>
</evidence>
<dbReference type="OrthoDB" id="18087at2759"/>
<protein>
    <recommendedName>
        <fullName evidence="3">UPF3 domain-containing protein</fullName>
    </recommendedName>
</protein>
<gene>
    <name evidence="4" type="ORF">SPRG_08338</name>
</gene>
<dbReference type="InterPro" id="IPR039722">
    <property type="entry name" value="Upf3"/>
</dbReference>
<evidence type="ECO:0000313" key="5">
    <source>
        <dbReference type="Proteomes" id="UP000030745"/>
    </source>
</evidence>
<dbReference type="RefSeq" id="XP_012202971.1">
    <property type="nucleotide sequence ID" value="XM_012347581.1"/>
</dbReference>